<dbReference type="InterPro" id="IPR051327">
    <property type="entry name" value="MATE_MepA_subfamily"/>
</dbReference>
<comment type="similarity">
    <text evidence="2">Belongs to the multi antimicrobial extrusion (MATE) (TC 2.A.66.1) family. MepA subfamily.</text>
</comment>
<dbReference type="CDD" id="cd13143">
    <property type="entry name" value="MATE_MepA_like"/>
    <property type="match status" value="1"/>
</dbReference>
<feature type="transmembrane region" description="Helical" evidence="10">
    <location>
        <begin position="421"/>
        <end position="444"/>
    </location>
</feature>
<comment type="caution">
    <text evidence="11">The sequence shown here is derived from an EMBL/GenBank/DDBJ whole genome shotgun (WGS) entry which is preliminary data.</text>
</comment>
<comment type="subcellular location">
    <subcellularLocation>
        <location evidence="1">Cell membrane</location>
        <topology evidence="1">Multi-pass membrane protein</topology>
    </subcellularLocation>
</comment>
<dbReference type="AlphaFoldDB" id="A0A9D1E1V5"/>
<reference evidence="11" key="2">
    <citation type="journal article" date="2021" name="PeerJ">
        <title>Extensive microbial diversity within the chicken gut microbiome revealed by metagenomics and culture.</title>
        <authorList>
            <person name="Gilroy R."/>
            <person name="Ravi A."/>
            <person name="Getino M."/>
            <person name="Pursley I."/>
            <person name="Horton D.L."/>
            <person name="Alikhan N.F."/>
            <person name="Baker D."/>
            <person name="Gharbi K."/>
            <person name="Hall N."/>
            <person name="Watson M."/>
            <person name="Adriaenssens E.M."/>
            <person name="Foster-Nyarko E."/>
            <person name="Jarju S."/>
            <person name="Secka A."/>
            <person name="Antonio M."/>
            <person name="Oren A."/>
            <person name="Chaudhuri R.R."/>
            <person name="La Ragione R."/>
            <person name="Hildebrand F."/>
            <person name="Pallen M.J."/>
        </authorList>
    </citation>
    <scope>NUCLEOTIDE SEQUENCE</scope>
    <source>
        <strain evidence="11">ChiHjej13B12-12457</strain>
    </source>
</reference>
<dbReference type="Pfam" id="PF01554">
    <property type="entry name" value="MatE"/>
    <property type="match status" value="2"/>
</dbReference>
<evidence type="ECO:0000256" key="9">
    <source>
        <dbReference type="ARBA" id="ARBA00023251"/>
    </source>
</evidence>
<evidence type="ECO:0000256" key="10">
    <source>
        <dbReference type="SAM" id="Phobius"/>
    </source>
</evidence>
<feature type="transmembrane region" description="Helical" evidence="10">
    <location>
        <begin position="365"/>
        <end position="386"/>
    </location>
</feature>
<feature type="transmembrane region" description="Helical" evidence="10">
    <location>
        <begin position="195"/>
        <end position="217"/>
    </location>
</feature>
<evidence type="ECO:0000256" key="7">
    <source>
        <dbReference type="ARBA" id="ARBA00022989"/>
    </source>
</evidence>
<organism evidence="11 12">
    <name type="scientific">Candidatus Coprenecus avistercoris</name>
    <dbReference type="NCBI Taxonomy" id="2840730"/>
    <lineage>
        <taxon>Bacteria</taxon>
        <taxon>Pseudomonadati</taxon>
        <taxon>Bacteroidota</taxon>
        <taxon>Bacteroidia</taxon>
        <taxon>Bacteroidales</taxon>
        <taxon>Rikenellaceae</taxon>
        <taxon>Rikenellaceae incertae sedis</taxon>
        <taxon>Candidatus Coprenecus</taxon>
    </lineage>
</organism>
<dbReference type="PIRSF" id="PIRSF006603">
    <property type="entry name" value="DinF"/>
    <property type="match status" value="1"/>
</dbReference>
<evidence type="ECO:0000256" key="2">
    <source>
        <dbReference type="ARBA" id="ARBA00008417"/>
    </source>
</evidence>
<evidence type="ECO:0000256" key="1">
    <source>
        <dbReference type="ARBA" id="ARBA00004651"/>
    </source>
</evidence>
<evidence type="ECO:0000256" key="3">
    <source>
        <dbReference type="ARBA" id="ARBA00022106"/>
    </source>
</evidence>
<evidence type="ECO:0000256" key="4">
    <source>
        <dbReference type="ARBA" id="ARBA00022448"/>
    </source>
</evidence>
<dbReference type="InterPro" id="IPR045070">
    <property type="entry name" value="MATE_MepA-like"/>
</dbReference>
<sequence>MQRDAIDFGTVNIPSLFGKYFVTTLLGMVSMSAVTAIDGIFIGHGVGSDGIAAVNICVPVWMIFTGLGLMAGAGSSVVASIHLARGKVKAARLNVTQAILFVTIVAVLVAGLIMTFPETTARMLGSSKNLMPLVLDYLLWIVPALPFQMWLSVSLFIIRLDGAPQYAMWCSVITAIINTVLDWLFIFPLDMGVKGAAIATGISIIVGGCMGIGYLLLRARVVRLIKLKMSRKSMRLSLRNIGYQCKIGSPALLGEATIAVLMFMGNQVFMHYLGDDGVGAFGVACYYTPFVFMFGNAVAQSAQPIVSFNYGAGKMDRVLSVSRLSIITAVICGFVGMMLFVLLPGPLVGLFIGQEGNAARIAIDGLPLFALGYIFYVTNVASIGLLQSLEKMKPAMLFACLRGLVFIVPSFIIMPRLLGDAGIWLAMAVSEALTTAAIALYYFLGRRRNF</sequence>
<feature type="transmembrane region" description="Helical" evidence="10">
    <location>
        <begin position="324"/>
        <end position="345"/>
    </location>
</feature>
<feature type="transmembrane region" description="Helical" evidence="10">
    <location>
        <begin position="61"/>
        <end position="83"/>
    </location>
</feature>
<keyword evidence="7 10" id="KW-1133">Transmembrane helix</keyword>
<proteinExistence type="inferred from homology"/>
<evidence type="ECO:0000256" key="6">
    <source>
        <dbReference type="ARBA" id="ARBA00022692"/>
    </source>
</evidence>
<feature type="transmembrane region" description="Helical" evidence="10">
    <location>
        <begin position="20"/>
        <end position="41"/>
    </location>
</feature>
<dbReference type="GO" id="GO:0015297">
    <property type="term" value="F:antiporter activity"/>
    <property type="evidence" value="ECO:0007669"/>
    <property type="project" value="InterPro"/>
</dbReference>
<feature type="transmembrane region" description="Helical" evidence="10">
    <location>
        <begin position="166"/>
        <end position="189"/>
    </location>
</feature>
<feature type="transmembrane region" description="Helical" evidence="10">
    <location>
        <begin position="95"/>
        <end position="117"/>
    </location>
</feature>
<protein>
    <recommendedName>
        <fullName evidence="3">Multidrug export protein MepA</fullName>
    </recommendedName>
</protein>
<evidence type="ECO:0000313" key="11">
    <source>
        <dbReference type="EMBL" id="HIR63062.1"/>
    </source>
</evidence>
<dbReference type="GO" id="GO:0042910">
    <property type="term" value="F:xenobiotic transmembrane transporter activity"/>
    <property type="evidence" value="ECO:0007669"/>
    <property type="project" value="InterPro"/>
</dbReference>
<gene>
    <name evidence="11" type="ORF">IAC94_06030</name>
</gene>
<dbReference type="Proteomes" id="UP000886744">
    <property type="component" value="Unassembled WGS sequence"/>
</dbReference>
<feature type="transmembrane region" description="Helical" evidence="10">
    <location>
        <begin position="137"/>
        <end position="159"/>
    </location>
</feature>
<dbReference type="PANTHER" id="PTHR43823:SF3">
    <property type="entry name" value="MULTIDRUG EXPORT PROTEIN MEPA"/>
    <property type="match status" value="1"/>
</dbReference>
<feature type="transmembrane region" description="Helical" evidence="10">
    <location>
        <begin position="277"/>
        <end position="299"/>
    </location>
</feature>
<evidence type="ECO:0000313" key="12">
    <source>
        <dbReference type="Proteomes" id="UP000886744"/>
    </source>
</evidence>
<dbReference type="GO" id="GO:0005886">
    <property type="term" value="C:plasma membrane"/>
    <property type="evidence" value="ECO:0007669"/>
    <property type="project" value="UniProtKB-SubCell"/>
</dbReference>
<feature type="transmembrane region" description="Helical" evidence="10">
    <location>
        <begin position="238"/>
        <end position="265"/>
    </location>
</feature>
<accession>A0A9D1E1V5</accession>
<feature type="transmembrane region" description="Helical" evidence="10">
    <location>
        <begin position="395"/>
        <end position="415"/>
    </location>
</feature>
<reference evidence="11" key="1">
    <citation type="submission" date="2020-10" db="EMBL/GenBank/DDBJ databases">
        <authorList>
            <person name="Gilroy R."/>
        </authorList>
    </citation>
    <scope>NUCLEOTIDE SEQUENCE</scope>
    <source>
        <strain evidence="11">ChiHjej13B12-12457</strain>
    </source>
</reference>
<dbReference type="GO" id="GO:0046677">
    <property type="term" value="P:response to antibiotic"/>
    <property type="evidence" value="ECO:0007669"/>
    <property type="project" value="UniProtKB-KW"/>
</dbReference>
<name>A0A9D1E1V5_9BACT</name>
<evidence type="ECO:0000256" key="5">
    <source>
        <dbReference type="ARBA" id="ARBA00022475"/>
    </source>
</evidence>
<dbReference type="PANTHER" id="PTHR43823">
    <property type="entry name" value="SPORULATION PROTEIN YKVU"/>
    <property type="match status" value="1"/>
</dbReference>
<keyword evidence="6 10" id="KW-0812">Transmembrane</keyword>
<keyword evidence="8 10" id="KW-0472">Membrane</keyword>
<keyword evidence="4" id="KW-0813">Transport</keyword>
<keyword evidence="9" id="KW-0046">Antibiotic resistance</keyword>
<evidence type="ECO:0000256" key="8">
    <source>
        <dbReference type="ARBA" id="ARBA00023136"/>
    </source>
</evidence>
<keyword evidence="5" id="KW-1003">Cell membrane</keyword>
<dbReference type="EMBL" id="DVHI01000074">
    <property type="protein sequence ID" value="HIR63062.1"/>
    <property type="molecule type" value="Genomic_DNA"/>
</dbReference>
<dbReference type="InterPro" id="IPR048279">
    <property type="entry name" value="MdtK-like"/>
</dbReference>
<dbReference type="InterPro" id="IPR002528">
    <property type="entry name" value="MATE_fam"/>
</dbReference>